<dbReference type="Pfam" id="PF00790">
    <property type="entry name" value="VHS"/>
    <property type="match status" value="1"/>
</dbReference>
<evidence type="ECO:0000259" key="3">
    <source>
        <dbReference type="PROSITE" id="PS50179"/>
    </source>
</evidence>
<dbReference type="SUPFAM" id="SSF48464">
    <property type="entry name" value="ENTH/VHS domain"/>
    <property type="match status" value="1"/>
</dbReference>
<organism evidence="4 5">
    <name type="scientific">Ensete ventricosum</name>
    <name type="common">Abyssinian banana</name>
    <name type="synonym">Musa ensete</name>
    <dbReference type="NCBI Taxonomy" id="4639"/>
    <lineage>
        <taxon>Eukaryota</taxon>
        <taxon>Viridiplantae</taxon>
        <taxon>Streptophyta</taxon>
        <taxon>Embryophyta</taxon>
        <taxon>Tracheophyta</taxon>
        <taxon>Spermatophyta</taxon>
        <taxon>Magnoliopsida</taxon>
        <taxon>Liliopsida</taxon>
        <taxon>Zingiberales</taxon>
        <taxon>Musaceae</taxon>
        <taxon>Ensete</taxon>
    </lineage>
</organism>
<dbReference type="GO" id="GO:0043130">
    <property type="term" value="F:ubiquitin binding"/>
    <property type="evidence" value="ECO:0007669"/>
    <property type="project" value="InterPro"/>
</dbReference>
<dbReference type="GO" id="GO:0035091">
    <property type="term" value="F:phosphatidylinositol binding"/>
    <property type="evidence" value="ECO:0007669"/>
    <property type="project" value="InterPro"/>
</dbReference>
<gene>
    <name evidence="4" type="ORF">B296_00005890</name>
</gene>
<dbReference type="CDD" id="cd03561">
    <property type="entry name" value="VHS"/>
    <property type="match status" value="1"/>
</dbReference>
<dbReference type="AlphaFoldDB" id="A0A427ALS3"/>
<accession>A0A427ALS3</accession>
<comment type="similarity">
    <text evidence="1">Belongs to the TOM1 family.</text>
</comment>
<name>A0A427ALS3_ENSVE</name>
<feature type="domain" description="VHS" evidence="3">
    <location>
        <begin position="57"/>
        <end position="183"/>
    </location>
</feature>
<protein>
    <recommendedName>
        <fullName evidence="3">VHS domain-containing protein</fullName>
    </recommendedName>
</protein>
<feature type="compositionally biased region" description="Basic and acidic residues" evidence="2">
    <location>
        <begin position="198"/>
        <end position="209"/>
    </location>
</feature>
<proteinExistence type="inferred from homology"/>
<dbReference type="Proteomes" id="UP000287651">
    <property type="component" value="Unassembled WGS sequence"/>
</dbReference>
<feature type="region of interest" description="Disordered" evidence="2">
    <location>
        <begin position="195"/>
        <end position="222"/>
    </location>
</feature>
<dbReference type="InterPro" id="IPR002014">
    <property type="entry name" value="VHS_dom"/>
</dbReference>
<feature type="compositionally biased region" description="Basic and acidic residues" evidence="2">
    <location>
        <begin position="245"/>
        <end position="260"/>
    </location>
</feature>
<dbReference type="EMBL" id="AMZH03001984">
    <property type="protein sequence ID" value="RRT77218.1"/>
    <property type="molecule type" value="Genomic_DNA"/>
</dbReference>
<evidence type="ECO:0000256" key="1">
    <source>
        <dbReference type="ARBA" id="ARBA00007708"/>
    </source>
</evidence>
<dbReference type="GO" id="GO:0043328">
    <property type="term" value="P:protein transport to vacuole involved in ubiquitin-dependent protein catabolic process via the multivesicular body sorting pathway"/>
    <property type="evidence" value="ECO:0007669"/>
    <property type="project" value="InterPro"/>
</dbReference>
<dbReference type="Gene3D" id="1.25.40.90">
    <property type="match status" value="1"/>
</dbReference>
<reference evidence="4 5" key="1">
    <citation type="journal article" date="2014" name="Agronomy (Basel)">
        <title>A Draft Genome Sequence for Ensete ventricosum, the Drought-Tolerant Tree Against Hunger.</title>
        <authorList>
            <person name="Harrison J."/>
            <person name="Moore K.A."/>
            <person name="Paszkiewicz K."/>
            <person name="Jones T."/>
            <person name="Grant M."/>
            <person name="Ambacheew D."/>
            <person name="Muzemil S."/>
            <person name="Studholme D.J."/>
        </authorList>
    </citation>
    <scope>NUCLEOTIDE SEQUENCE [LARGE SCALE GENOMIC DNA]</scope>
</reference>
<dbReference type="PANTHER" id="PTHR46646">
    <property type="entry name" value="TOM1-LIKE PROTEIN 1"/>
    <property type="match status" value="1"/>
</dbReference>
<dbReference type="InterPro" id="IPR044836">
    <property type="entry name" value="TOL_plant"/>
</dbReference>
<dbReference type="PROSITE" id="PS50179">
    <property type="entry name" value="VHS"/>
    <property type="match status" value="1"/>
</dbReference>
<dbReference type="PANTHER" id="PTHR46646:SF1">
    <property type="entry name" value="TOM1-LIKE PROTEIN 1"/>
    <property type="match status" value="1"/>
</dbReference>
<dbReference type="InterPro" id="IPR008942">
    <property type="entry name" value="ENTH_VHS"/>
</dbReference>
<feature type="region of interest" description="Disordered" evidence="2">
    <location>
        <begin position="236"/>
        <end position="260"/>
    </location>
</feature>
<comment type="caution">
    <text evidence="4">The sequence shown here is derived from an EMBL/GenBank/DDBJ whole genome shotgun (WGS) entry which is preliminary data.</text>
</comment>
<dbReference type="SMART" id="SM00288">
    <property type="entry name" value="VHS"/>
    <property type="match status" value="1"/>
</dbReference>
<evidence type="ECO:0000313" key="5">
    <source>
        <dbReference type="Proteomes" id="UP000287651"/>
    </source>
</evidence>
<evidence type="ECO:0000256" key="2">
    <source>
        <dbReference type="SAM" id="MobiDB-lite"/>
    </source>
</evidence>
<evidence type="ECO:0000313" key="4">
    <source>
        <dbReference type="EMBL" id="RRT77218.1"/>
    </source>
</evidence>
<dbReference type="SUPFAM" id="SSF89009">
    <property type="entry name" value="GAT-like domain"/>
    <property type="match status" value="1"/>
</dbReference>
<sequence>MSDNLVDKVSAFGERLKIGRAEVSRKMKDGMSSMSFKIKELFHSQNQNEAEKIVEEATSEKLDGPDWSANLMICDMVNSDNDNGIEFIRGIKKRIMSKNPRVQYLALLLLETCVKNCEMAFSVVAAERVLDEMVKLIANPQTSIIEAAGDDEAVLFEALNVNDELQRVLSKYEELKKPSVVPSEPTPNMIPIVVEPEESPRAGSEDALIRKPAGSRTKQDRYGNILYDLDETIFGMENGSTSENQEPKKKQQQNDDQKSS</sequence>